<feature type="region of interest" description="Disordered" evidence="1">
    <location>
        <begin position="224"/>
        <end position="249"/>
    </location>
</feature>
<keyword evidence="2" id="KW-0472">Membrane</keyword>
<feature type="transmembrane region" description="Helical" evidence="2">
    <location>
        <begin position="200"/>
        <end position="217"/>
    </location>
</feature>
<proteinExistence type="predicted"/>
<evidence type="ECO:0000256" key="1">
    <source>
        <dbReference type="SAM" id="MobiDB-lite"/>
    </source>
</evidence>
<reference evidence="3 4" key="1">
    <citation type="submission" date="2021-10" db="EMBL/GenBank/DDBJ databases">
        <title>Collection of gut derived symbiotic bacterial strains cultured from healthy donors.</title>
        <authorList>
            <person name="Lin H."/>
            <person name="Littmann E."/>
            <person name="Kohout C."/>
            <person name="Pamer E.G."/>
        </authorList>
    </citation>
    <scope>NUCLEOTIDE SEQUENCE [LARGE SCALE GENOMIC DNA]</scope>
    <source>
        <strain evidence="3 4">DFI.1.165</strain>
    </source>
</reference>
<sequence length="518" mass="59623">MEQRCEYAVLRFVDKNGYCHMIHDYVEGTSLAQYLKVHPKTDKTIFFGWLAKIGALAVQFYKWKDGECFGYFNPYAIVLTEEGPVFLDTKDEENEELIGFMQKKSVRSFFMRPERVLSLKMTFDDDMYSLGKTIQFLAAKCVTVPGFTRKEERSLRRVISKCTDKREKELKDLKEIHRELKKLSDKEVKIPEKGHNRRRILGAAAFLIIVAVIIVSARGGNKASTARAGDKNGAARTSEIEEVTASGQKKEVKENEHIHTQLELGLLYLTELEDEEQSLACFEEAAAYSELAEIYLKIIHYIGREKNGTYAGRELEQALQKGSEELEKVKAEEWWEQKQVLYQIPFLRAYGLLNTKSSAEAAIYTCAELLESDAWKSRDRGKKHELEVRTYLAGAFETAGEDERAIEEYETVKELEEEPAALEQIYAKLEGLYERAGQKENVWQILKEGTEKMPQSEQTWVRYLKQCCADNEIDREVCAEYVKNALSMLPDIKDNVEFQKLQKEYEITVEGENVCVGR</sequence>
<keyword evidence="2" id="KW-0812">Transmembrane</keyword>
<evidence type="ECO:0000256" key="2">
    <source>
        <dbReference type="SAM" id="Phobius"/>
    </source>
</evidence>
<comment type="caution">
    <text evidence="3">The sequence shown here is derived from an EMBL/GenBank/DDBJ whole genome shotgun (WGS) entry which is preliminary data.</text>
</comment>
<dbReference type="EMBL" id="JAJCIS010000008">
    <property type="protein sequence ID" value="MCB7388049.1"/>
    <property type="molecule type" value="Genomic_DNA"/>
</dbReference>
<evidence type="ECO:0000313" key="3">
    <source>
        <dbReference type="EMBL" id="MCB7388049.1"/>
    </source>
</evidence>
<dbReference type="SUPFAM" id="SSF56112">
    <property type="entry name" value="Protein kinase-like (PK-like)"/>
    <property type="match status" value="1"/>
</dbReference>
<dbReference type="InterPro" id="IPR011009">
    <property type="entry name" value="Kinase-like_dom_sf"/>
</dbReference>
<dbReference type="Proteomes" id="UP001299546">
    <property type="component" value="Unassembled WGS sequence"/>
</dbReference>
<keyword evidence="4" id="KW-1185">Reference proteome</keyword>
<accession>A0ABS8DHZ6</accession>
<evidence type="ECO:0000313" key="4">
    <source>
        <dbReference type="Proteomes" id="UP001299546"/>
    </source>
</evidence>
<keyword evidence="2" id="KW-1133">Transmembrane helix</keyword>
<protein>
    <recommendedName>
        <fullName evidence="5">Protein kinase domain-containing protein</fullName>
    </recommendedName>
</protein>
<organism evidence="3 4">
    <name type="scientific">Bariatricus massiliensis</name>
    <dbReference type="NCBI Taxonomy" id="1745713"/>
    <lineage>
        <taxon>Bacteria</taxon>
        <taxon>Bacillati</taxon>
        <taxon>Bacillota</taxon>
        <taxon>Clostridia</taxon>
        <taxon>Lachnospirales</taxon>
        <taxon>Lachnospiraceae</taxon>
        <taxon>Bariatricus</taxon>
    </lineage>
</organism>
<name>A0ABS8DHZ6_9FIRM</name>
<gene>
    <name evidence="3" type="ORF">LIZ65_12205</name>
</gene>
<evidence type="ECO:0008006" key="5">
    <source>
        <dbReference type="Google" id="ProtNLM"/>
    </source>
</evidence>
<dbReference type="RefSeq" id="WP_066731014.1">
    <property type="nucleotide sequence ID" value="NZ_JAJCIQ010000004.1"/>
</dbReference>
<dbReference type="Gene3D" id="1.10.510.10">
    <property type="entry name" value="Transferase(Phosphotransferase) domain 1"/>
    <property type="match status" value="1"/>
</dbReference>